<feature type="region of interest" description="Disordered" evidence="5">
    <location>
        <begin position="404"/>
        <end position="494"/>
    </location>
</feature>
<dbReference type="InterPro" id="IPR046347">
    <property type="entry name" value="bZIP_sf"/>
</dbReference>
<evidence type="ECO:0000256" key="5">
    <source>
        <dbReference type="SAM" id="MobiDB-lite"/>
    </source>
</evidence>
<gene>
    <name evidence="7" type="ORF">CLAFUR5_01491</name>
</gene>
<dbReference type="InterPro" id="IPR023167">
    <property type="entry name" value="Yap1_redox_dom_sf"/>
</dbReference>
<dbReference type="AlphaFoldDB" id="A0A9Q8L624"/>
<feature type="region of interest" description="Disordered" evidence="5">
    <location>
        <begin position="31"/>
        <end position="59"/>
    </location>
</feature>
<feature type="compositionally biased region" description="Low complexity" evidence="5">
    <location>
        <begin position="308"/>
        <end position="323"/>
    </location>
</feature>
<dbReference type="GO" id="GO:0000976">
    <property type="term" value="F:transcription cis-regulatory region binding"/>
    <property type="evidence" value="ECO:0007669"/>
    <property type="project" value="InterPro"/>
</dbReference>
<dbReference type="Gene3D" id="1.20.5.170">
    <property type="match status" value="1"/>
</dbReference>
<reference evidence="7" key="1">
    <citation type="submission" date="2021-12" db="EMBL/GenBank/DDBJ databases">
        <authorList>
            <person name="Zaccaron A."/>
            <person name="Stergiopoulos I."/>
        </authorList>
    </citation>
    <scope>NUCLEOTIDE SEQUENCE</scope>
    <source>
        <strain evidence="7">Race5_Kim</strain>
    </source>
</reference>
<dbReference type="Gene3D" id="1.10.238.100">
    <property type="entry name" value="YAP1 redox domain. Chain B"/>
    <property type="match status" value="1"/>
</dbReference>
<proteinExistence type="inferred from homology"/>
<feature type="compositionally biased region" description="Low complexity" evidence="5">
    <location>
        <begin position="239"/>
        <end position="250"/>
    </location>
</feature>
<feature type="compositionally biased region" description="Basic and acidic residues" evidence="5">
    <location>
        <begin position="132"/>
        <end position="146"/>
    </location>
</feature>
<dbReference type="GO" id="GO:0005737">
    <property type="term" value="C:cytoplasm"/>
    <property type="evidence" value="ECO:0007669"/>
    <property type="project" value="UniProtKB-SubCell"/>
</dbReference>
<evidence type="ECO:0000256" key="1">
    <source>
        <dbReference type="ARBA" id="ARBA00004123"/>
    </source>
</evidence>
<dbReference type="GO" id="GO:0001228">
    <property type="term" value="F:DNA-binding transcription activator activity, RNA polymerase II-specific"/>
    <property type="evidence" value="ECO:0007669"/>
    <property type="project" value="TreeGrafter"/>
</dbReference>
<feature type="compositionally biased region" description="Polar residues" evidence="5">
    <location>
        <begin position="324"/>
        <end position="358"/>
    </location>
</feature>
<feature type="region of interest" description="Disordered" evidence="5">
    <location>
        <begin position="1"/>
        <end position="20"/>
    </location>
</feature>
<feature type="region of interest" description="Disordered" evidence="5">
    <location>
        <begin position="610"/>
        <end position="635"/>
    </location>
</feature>
<feature type="domain" description="BZIP" evidence="6">
    <location>
        <begin position="156"/>
        <end position="219"/>
    </location>
</feature>
<reference evidence="7" key="2">
    <citation type="journal article" date="2022" name="Microb. Genom.">
        <title>A chromosome-scale genome assembly of the tomato pathogen Cladosporium fulvum reveals a compartmentalized genome architecture and the presence of a dispensable chromosome.</title>
        <authorList>
            <person name="Zaccaron A.Z."/>
            <person name="Chen L.H."/>
            <person name="Samaras A."/>
            <person name="Stergiopoulos I."/>
        </authorList>
    </citation>
    <scope>NUCLEOTIDE SEQUENCE</scope>
    <source>
        <strain evidence="7">Race5_Kim</strain>
    </source>
</reference>
<evidence type="ECO:0000313" key="8">
    <source>
        <dbReference type="Proteomes" id="UP000756132"/>
    </source>
</evidence>
<dbReference type="PANTHER" id="PTHR40621">
    <property type="entry name" value="TRANSCRIPTION FACTOR KAPC-RELATED"/>
    <property type="match status" value="1"/>
</dbReference>
<evidence type="ECO:0000256" key="4">
    <source>
        <dbReference type="ARBA" id="ARBA00038132"/>
    </source>
</evidence>
<dbReference type="OrthoDB" id="5380163at2759"/>
<dbReference type="GO" id="GO:0034599">
    <property type="term" value="P:cellular response to oxidative stress"/>
    <property type="evidence" value="ECO:0007669"/>
    <property type="project" value="UniProtKB-ARBA"/>
</dbReference>
<evidence type="ECO:0000259" key="6">
    <source>
        <dbReference type="PROSITE" id="PS50217"/>
    </source>
</evidence>
<feature type="compositionally biased region" description="Polar residues" evidence="5">
    <location>
        <begin position="292"/>
        <end position="302"/>
    </location>
</feature>
<protein>
    <submittedName>
        <fullName evidence="7">AP-1-like transcription factor yap1</fullName>
    </submittedName>
</protein>
<name>A0A9Q8L624_PASFU</name>
<dbReference type="GO" id="GO:0090575">
    <property type="term" value="C:RNA polymerase II transcription regulator complex"/>
    <property type="evidence" value="ECO:0007669"/>
    <property type="project" value="TreeGrafter"/>
</dbReference>
<dbReference type="GeneID" id="71981369"/>
<keyword evidence="8" id="KW-1185">Reference proteome</keyword>
<dbReference type="CDD" id="cd14688">
    <property type="entry name" value="bZIP_YAP"/>
    <property type="match status" value="1"/>
</dbReference>
<dbReference type="SUPFAM" id="SSF57959">
    <property type="entry name" value="Leucine zipper domain"/>
    <property type="match status" value="1"/>
</dbReference>
<feature type="compositionally biased region" description="Basic and acidic residues" evidence="5">
    <location>
        <begin position="172"/>
        <end position="181"/>
    </location>
</feature>
<comment type="similarity">
    <text evidence="4">Belongs to the bZIP family. YAP subfamily.</text>
</comment>
<keyword evidence="3" id="KW-0539">Nucleus</keyword>
<evidence type="ECO:0000256" key="2">
    <source>
        <dbReference type="ARBA" id="ARBA00004496"/>
    </source>
</evidence>
<dbReference type="EMBL" id="CP090163">
    <property type="protein sequence ID" value="UJO11493.1"/>
    <property type="molecule type" value="Genomic_DNA"/>
</dbReference>
<organism evidence="7 8">
    <name type="scientific">Passalora fulva</name>
    <name type="common">Tomato leaf mold</name>
    <name type="synonym">Cladosporium fulvum</name>
    <dbReference type="NCBI Taxonomy" id="5499"/>
    <lineage>
        <taxon>Eukaryota</taxon>
        <taxon>Fungi</taxon>
        <taxon>Dikarya</taxon>
        <taxon>Ascomycota</taxon>
        <taxon>Pezizomycotina</taxon>
        <taxon>Dothideomycetes</taxon>
        <taxon>Dothideomycetidae</taxon>
        <taxon>Mycosphaerellales</taxon>
        <taxon>Mycosphaerellaceae</taxon>
        <taxon>Fulvia</taxon>
    </lineage>
</organism>
<evidence type="ECO:0000256" key="3">
    <source>
        <dbReference type="ARBA" id="ARBA00023242"/>
    </source>
</evidence>
<dbReference type="InterPro" id="IPR004827">
    <property type="entry name" value="bZIP"/>
</dbReference>
<dbReference type="Proteomes" id="UP000756132">
    <property type="component" value="Chromosome 1"/>
</dbReference>
<dbReference type="PROSITE" id="PS00036">
    <property type="entry name" value="BZIP_BASIC"/>
    <property type="match status" value="1"/>
</dbReference>
<feature type="compositionally biased region" description="Low complexity" evidence="5">
    <location>
        <begin position="409"/>
        <end position="420"/>
    </location>
</feature>
<dbReference type="SUPFAM" id="SSF111430">
    <property type="entry name" value="YAP1 redox domain"/>
    <property type="match status" value="1"/>
</dbReference>
<feature type="compositionally biased region" description="Polar residues" evidence="5">
    <location>
        <begin position="621"/>
        <end position="633"/>
    </location>
</feature>
<feature type="compositionally biased region" description="Low complexity" evidence="5">
    <location>
        <begin position="439"/>
        <end position="455"/>
    </location>
</feature>
<feature type="compositionally biased region" description="Basic and acidic residues" evidence="5">
    <location>
        <begin position="114"/>
        <end position="124"/>
    </location>
</feature>
<dbReference type="InterPro" id="IPR013910">
    <property type="entry name" value="TF_PAP1"/>
</dbReference>
<feature type="compositionally biased region" description="Low complexity" evidence="5">
    <location>
        <begin position="31"/>
        <end position="41"/>
    </location>
</feature>
<dbReference type="SMART" id="SM00338">
    <property type="entry name" value="BRLZ"/>
    <property type="match status" value="1"/>
</dbReference>
<dbReference type="Pfam" id="PF00170">
    <property type="entry name" value="bZIP_1"/>
    <property type="match status" value="1"/>
</dbReference>
<dbReference type="RefSeq" id="XP_047755859.1">
    <property type="nucleotide sequence ID" value="XM_047900639.1"/>
</dbReference>
<dbReference type="PROSITE" id="PS50217">
    <property type="entry name" value="BZIP"/>
    <property type="match status" value="1"/>
</dbReference>
<dbReference type="FunFam" id="1.20.5.170:FF:000067">
    <property type="entry name" value="BZIP transcription factor"/>
    <property type="match status" value="1"/>
</dbReference>
<dbReference type="InterPro" id="IPR050936">
    <property type="entry name" value="AP-1-like"/>
</dbReference>
<sequence>MAAQPQQTSQRANPYLSPNQQGLLLAALNSQAQTKQTTASQVKRSDSDPATMDTANGNTLFMTPTNGHLGSFEYTPDLDYLDGGDNFDFENADLGGVMIGALPGSGAGNDIENGEGHEKRKSPDDNNDEEGGDAKRQETKEGEKGVKKPGRKPLTNEPTTKRKAQNRAAQRAFRERKEAHLKDLETKVSELTKAQEADKHENGMLKAQVDRLQIELKEYRKRLSLNSGVSRSPPLTAKNSQNRSNSNPSSTGGNFQFDFPKFGALPGSQIFGNQGGNGNASNSGVLKRDSLTPPQVTQSPTAISGYRQQSQSQSQSQTQPHSQTCRQSSMARSLSPTSMQNNGGKTGTPSQFTNLNPSFAAYSTNNNMHGFASTLPQMNGGNDGLADLFSPSLLKSASVDGYFDDSQTSNSNSNNSQAVNGNGGNDSTSGLNRVFQFNSSSSTSDGTSPSASSQSQWNGNGANSSCGTSPEPSHGSPAINDKAQMPTQKQQSPLSQFTDINGLANTGMNATFGLPNIDYNVPSLGSFDPVSLGDYRDSNDAIVGGGDFTGGFFDDALNSASFDYGSPSNLFGILQSPQQTYNPLPAPHSVISASHPAPSQALMAEIENARDGGDDDYGLPNNKQQSKPQTKADSTGKLISCNNIWNQLQSNPDFQEGKFDLDGLCSELRAKARCSESGVMVDQDHVDAALKKLGKKDQKGKVMDVPPLMFEQESWDNVLKKLREDCA</sequence>
<dbReference type="PANTHER" id="PTHR40621:SF6">
    <property type="entry name" value="AP-1-LIKE TRANSCRIPTION FACTOR YAP1-RELATED"/>
    <property type="match status" value="1"/>
</dbReference>
<accession>A0A9Q8L624</accession>
<feature type="compositionally biased region" description="Polar residues" evidence="5">
    <location>
        <begin position="485"/>
        <end position="494"/>
    </location>
</feature>
<feature type="region of interest" description="Disordered" evidence="5">
    <location>
        <begin position="225"/>
        <end position="358"/>
    </location>
</feature>
<dbReference type="KEGG" id="ffu:CLAFUR5_01491"/>
<comment type="subcellular location">
    <subcellularLocation>
        <location evidence="2">Cytoplasm</location>
    </subcellularLocation>
    <subcellularLocation>
        <location evidence="1">Nucleus</location>
    </subcellularLocation>
</comment>
<evidence type="ECO:0000313" key="7">
    <source>
        <dbReference type="EMBL" id="UJO11493.1"/>
    </source>
</evidence>
<feature type="compositionally biased region" description="Polar residues" evidence="5">
    <location>
        <begin position="456"/>
        <end position="471"/>
    </location>
</feature>
<feature type="region of interest" description="Disordered" evidence="5">
    <location>
        <begin position="105"/>
        <end position="181"/>
    </location>
</feature>
<feature type="compositionally biased region" description="Polar residues" evidence="5">
    <location>
        <begin position="426"/>
        <end position="438"/>
    </location>
</feature>
<dbReference type="Pfam" id="PF08601">
    <property type="entry name" value="PAP1"/>
    <property type="match status" value="3"/>
</dbReference>